<proteinExistence type="predicted"/>
<dbReference type="EMBL" id="MU155184">
    <property type="protein sequence ID" value="KAF9481084.1"/>
    <property type="molecule type" value="Genomic_DNA"/>
</dbReference>
<feature type="transmembrane region" description="Helical" evidence="1">
    <location>
        <begin position="7"/>
        <end position="23"/>
    </location>
</feature>
<keyword evidence="3" id="KW-1185">Reference proteome</keyword>
<accession>A0A9P5Z4Q3</accession>
<dbReference type="AlphaFoldDB" id="A0A9P5Z4Q3"/>
<evidence type="ECO:0000313" key="3">
    <source>
        <dbReference type="Proteomes" id="UP000807469"/>
    </source>
</evidence>
<feature type="transmembrane region" description="Helical" evidence="1">
    <location>
        <begin position="29"/>
        <end position="50"/>
    </location>
</feature>
<evidence type="ECO:0000313" key="2">
    <source>
        <dbReference type="EMBL" id="KAF9481084.1"/>
    </source>
</evidence>
<protein>
    <submittedName>
        <fullName evidence="2">Uncharacterized protein</fullName>
    </submittedName>
</protein>
<keyword evidence="1" id="KW-0812">Transmembrane</keyword>
<name>A0A9P5Z4Q3_9AGAR</name>
<organism evidence="2 3">
    <name type="scientific">Pholiota conissans</name>
    <dbReference type="NCBI Taxonomy" id="109636"/>
    <lineage>
        <taxon>Eukaryota</taxon>
        <taxon>Fungi</taxon>
        <taxon>Dikarya</taxon>
        <taxon>Basidiomycota</taxon>
        <taxon>Agaricomycotina</taxon>
        <taxon>Agaricomycetes</taxon>
        <taxon>Agaricomycetidae</taxon>
        <taxon>Agaricales</taxon>
        <taxon>Agaricineae</taxon>
        <taxon>Strophariaceae</taxon>
        <taxon>Pholiota</taxon>
    </lineage>
</organism>
<evidence type="ECO:0000256" key="1">
    <source>
        <dbReference type="SAM" id="Phobius"/>
    </source>
</evidence>
<keyword evidence="1" id="KW-0472">Membrane</keyword>
<keyword evidence="1" id="KW-1133">Transmembrane helix</keyword>
<reference evidence="2" key="1">
    <citation type="submission" date="2020-11" db="EMBL/GenBank/DDBJ databases">
        <authorList>
            <consortium name="DOE Joint Genome Institute"/>
            <person name="Ahrendt S."/>
            <person name="Riley R."/>
            <person name="Andreopoulos W."/>
            <person name="Labutti K."/>
            <person name="Pangilinan J."/>
            <person name="Ruiz-Duenas F.J."/>
            <person name="Barrasa J.M."/>
            <person name="Sanchez-Garcia M."/>
            <person name="Camarero S."/>
            <person name="Miyauchi S."/>
            <person name="Serrano A."/>
            <person name="Linde D."/>
            <person name="Babiker R."/>
            <person name="Drula E."/>
            <person name="Ayuso-Fernandez I."/>
            <person name="Pacheco R."/>
            <person name="Padilla G."/>
            <person name="Ferreira P."/>
            <person name="Barriuso J."/>
            <person name="Kellner H."/>
            <person name="Castanera R."/>
            <person name="Alfaro M."/>
            <person name="Ramirez L."/>
            <person name="Pisabarro A.G."/>
            <person name="Kuo A."/>
            <person name="Tritt A."/>
            <person name="Lipzen A."/>
            <person name="He G."/>
            <person name="Yan M."/>
            <person name="Ng V."/>
            <person name="Cullen D."/>
            <person name="Martin F."/>
            <person name="Rosso M.-N."/>
            <person name="Henrissat B."/>
            <person name="Hibbett D."/>
            <person name="Martinez A.T."/>
            <person name="Grigoriev I.V."/>
        </authorList>
    </citation>
    <scope>NUCLEOTIDE SEQUENCE</scope>
    <source>
        <strain evidence="2">CIRM-BRFM 674</strain>
    </source>
</reference>
<dbReference type="Proteomes" id="UP000807469">
    <property type="component" value="Unassembled WGS sequence"/>
</dbReference>
<gene>
    <name evidence="2" type="ORF">BDN70DRAFT_931200</name>
</gene>
<dbReference type="OrthoDB" id="2905268at2759"/>
<comment type="caution">
    <text evidence="2">The sequence shown here is derived from an EMBL/GenBank/DDBJ whole genome shotgun (WGS) entry which is preliminary data.</text>
</comment>
<sequence>MIVESVALYSVLGVLYIASFATHSNCSNLIFLSISHVQGIAQLLIILRVVNGRAYRGTQDVDTKQQSGIVFGEIQTEPDMVISGTSQGLTVMGGTTLNSFRADGKSTNGEQKSNA</sequence>